<dbReference type="HOGENOM" id="CLU_204403_0_0_12"/>
<organism evidence="1 2">
    <name type="scientific">Borreliella valaisiana VS116</name>
    <dbReference type="NCBI Taxonomy" id="445987"/>
    <lineage>
        <taxon>Bacteria</taxon>
        <taxon>Pseudomonadati</taxon>
        <taxon>Spirochaetota</taxon>
        <taxon>Spirochaetia</taxon>
        <taxon>Spirochaetales</taxon>
        <taxon>Borreliaceae</taxon>
        <taxon>Borreliella</taxon>
    </lineage>
</organism>
<sequence length="37" mass="4387">MNSILNISKNTSLLIAKNEPENFKHLLYLECFEFDKE</sequence>
<dbReference type="EMBL" id="CP001440">
    <property type="protein sequence ID" value="ACN52920.1"/>
    <property type="molecule type" value="Genomic_DNA"/>
</dbReference>
<evidence type="ECO:0000313" key="2">
    <source>
        <dbReference type="Proteomes" id="UP000006163"/>
    </source>
</evidence>
<protein>
    <submittedName>
        <fullName evidence="1">Uncharacterized protein</fullName>
    </submittedName>
</protein>
<reference evidence="1 2" key="1">
    <citation type="journal article" date="2012" name="J. Bacteriol.">
        <title>Whole-Genome Sequences of Borrelia bissettii, Borrelia valaisiana, and Borrelia spielmanii.</title>
        <authorList>
            <person name="Schutzer S.E."/>
            <person name="Fraser-Liggett C.M."/>
            <person name="Qiu W.G."/>
            <person name="Kraiczy P."/>
            <person name="Mongodin E.F."/>
            <person name="Dunn J.J."/>
            <person name="Luft B.J."/>
            <person name="Casjens S.R."/>
        </authorList>
    </citation>
    <scope>NUCLEOTIDE SEQUENCE [LARGE SCALE GENOMIC DNA]</scope>
    <source>
        <strain evidence="1 2">VS116</strain>
        <plasmid evidence="1">VS116_lp28-3</plasmid>
    </source>
</reference>
<proteinExistence type="predicted"/>
<name>C0R984_BORVA</name>
<keyword evidence="2" id="KW-1185">Reference proteome</keyword>
<evidence type="ECO:0000313" key="1">
    <source>
        <dbReference type="EMBL" id="ACN52920.1"/>
    </source>
</evidence>
<accession>C0R984</accession>
<dbReference type="AlphaFoldDB" id="C0R984"/>
<dbReference type="Proteomes" id="UP000006163">
    <property type="component" value="Plasmid VS116_lp28-3"/>
</dbReference>
<gene>
    <name evidence="1" type="ORF">BVAVS116_H0027</name>
</gene>
<keyword evidence="1" id="KW-0614">Plasmid</keyword>
<geneLocation type="plasmid" evidence="1 2">
    <name>VS116_lp28-3</name>
</geneLocation>